<dbReference type="AlphaFoldDB" id="A0A9E7PL09"/>
<dbReference type="GeneID" id="74308491"/>
<keyword evidence="2" id="KW-0812">Transmembrane</keyword>
<reference evidence="3" key="1">
    <citation type="submission" date="2022-04" db="EMBL/GenBank/DDBJ databases">
        <title>Complete genome of Methanoplanus endosymbiosus DSM 3599.</title>
        <authorList>
            <person name="Chen S.-C."/>
            <person name="You Y.-T."/>
            <person name="Zhou Y.-Z."/>
            <person name="Lai M.-C."/>
        </authorList>
    </citation>
    <scope>NUCLEOTIDE SEQUENCE</scope>
    <source>
        <strain evidence="3">DSM 3599</strain>
    </source>
</reference>
<name>A0A9E7PL09_9EURY</name>
<proteinExistence type="predicted"/>
<dbReference type="EMBL" id="CP096115">
    <property type="protein sequence ID" value="UUX92120.1"/>
    <property type="molecule type" value="Genomic_DNA"/>
</dbReference>
<feature type="compositionally biased region" description="Low complexity" evidence="1">
    <location>
        <begin position="96"/>
        <end position="116"/>
    </location>
</feature>
<keyword evidence="2" id="KW-0472">Membrane</keyword>
<keyword evidence="4" id="KW-1185">Reference proteome</keyword>
<evidence type="ECO:0000313" key="4">
    <source>
        <dbReference type="Proteomes" id="UP001060368"/>
    </source>
</evidence>
<sequence length="156" mass="16733">MEPAARFSLSPGDILSHLLITVWGRLELCLRIIDILVSVRRRHRCTTRRQSRFPLWRKSISFCTGGKTINGQVNFTAMNPGFSFYAVSGVAKTQAEPTTVSTPAETAPPATPLPTSGQTTAVPTSQPAPGIPLSTIAIGGVFVLALIGIGYLVGRW</sequence>
<evidence type="ECO:0000256" key="1">
    <source>
        <dbReference type="SAM" id="MobiDB-lite"/>
    </source>
</evidence>
<dbReference type="RefSeq" id="WP_257742272.1">
    <property type="nucleotide sequence ID" value="NZ_CP096115.1"/>
</dbReference>
<evidence type="ECO:0000313" key="3">
    <source>
        <dbReference type="EMBL" id="UUX92120.1"/>
    </source>
</evidence>
<gene>
    <name evidence="3" type="ORF">L6E24_12275</name>
</gene>
<keyword evidence="2" id="KW-1133">Transmembrane helix</keyword>
<feature type="compositionally biased region" description="Polar residues" evidence="1">
    <location>
        <begin position="117"/>
        <end position="126"/>
    </location>
</feature>
<organism evidence="3 4">
    <name type="scientific">Methanoplanus endosymbiosus</name>
    <dbReference type="NCBI Taxonomy" id="33865"/>
    <lineage>
        <taxon>Archaea</taxon>
        <taxon>Methanobacteriati</taxon>
        <taxon>Methanobacteriota</taxon>
        <taxon>Stenosarchaea group</taxon>
        <taxon>Methanomicrobia</taxon>
        <taxon>Methanomicrobiales</taxon>
        <taxon>Methanomicrobiaceae</taxon>
        <taxon>Methanoplanus</taxon>
    </lineage>
</organism>
<accession>A0A9E7PL09</accession>
<dbReference type="KEGG" id="mend:L6E24_12275"/>
<feature type="region of interest" description="Disordered" evidence="1">
    <location>
        <begin position="96"/>
        <end position="126"/>
    </location>
</feature>
<evidence type="ECO:0000256" key="2">
    <source>
        <dbReference type="SAM" id="Phobius"/>
    </source>
</evidence>
<protein>
    <submittedName>
        <fullName evidence="3">Uncharacterized protein</fullName>
    </submittedName>
</protein>
<dbReference type="Proteomes" id="UP001060368">
    <property type="component" value="Chromosome"/>
</dbReference>
<feature type="transmembrane region" description="Helical" evidence="2">
    <location>
        <begin position="133"/>
        <end position="153"/>
    </location>
</feature>